<feature type="domain" description="Sigma-54 factor interaction" evidence="7">
    <location>
        <begin position="1"/>
        <end position="21"/>
    </location>
</feature>
<dbReference type="Proteomes" id="UP001379533">
    <property type="component" value="Chromosome"/>
</dbReference>
<dbReference type="InterPro" id="IPR025944">
    <property type="entry name" value="Sigma_54_int_dom_CS"/>
</dbReference>
<dbReference type="Gene3D" id="1.10.8.60">
    <property type="match status" value="1"/>
</dbReference>
<name>A0ABZ2KQB5_9BACT</name>
<protein>
    <recommendedName>
        <fullName evidence="7">Sigma-54 factor interaction domain-containing protein</fullName>
    </recommendedName>
</protein>
<keyword evidence="4" id="KW-0238">DNA-binding</keyword>
<evidence type="ECO:0000256" key="1">
    <source>
        <dbReference type="ARBA" id="ARBA00022741"/>
    </source>
</evidence>
<evidence type="ECO:0000256" key="4">
    <source>
        <dbReference type="ARBA" id="ARBA00023125"/>
    </source>
</evidence>
<dbReference type="InterPro" id="IPR009057">
    <property type="entry name" value="Homeodomain-like_sf"/>
</dbReference>
<dbReference type="Gene3D" id="1.10.10.60">
    <property type="entry name" value="Homeodomain-like"/>
    <property type="match status" value="1"/>
</dbReference>
<evidence type="ECO:0000256" key="2">
    <source>
        <dbReference type="ARBA" id="ARBA00022840"/>
    </source>
</evidence>
<gene>
    <name evidence="8" type="ORF">LZC95_42200</name>
</gene>
<reference evidence="8 9" key="1">
    <citation type="submission" date="2021-12" db="EMBL/GenBank/DDBJ databases">
        <title>Discovery of the Pendulisporaceae a myxobacterial family with distinct sporulation behavior and unique specialized metabolism.</title>
        <authorList>
            <person name="Garcia R."/>
            <person name="Popoff A."/>
            <person name="Bader C.D."/>
            <person name="Loehr J."/>
            <person name="Walesch S."/>
            <person name="Walt C."/>
            <person name="Boldt J."/>
            <person name="Bunk B."/>
            <person name="Haeckl F.J.F.P.J."/>
            <person name="Gunesch A.P."/>
            <person name="Birkelbach J."/>
            <person name="Nuebel U."/>
            <person name="Pietschmann T."/>
            <person name="Bach T."/>
            <person name="Mueller R."/>
        </authorList>
    </citation>
    <scope>NUCLEOTIDE SEQUENCE [LARGE SCALE GENOMIC DNA]</scope>
    <source>
        <strain evidence="8 9">MSr12523</strain>
    </source>
</reference>
<evidence type="ECO:0000256" key="5">
    <source>
        <dbReference type="ARBA" id="ARBA00023163"/>
    </source>
</evidence>
<feature type="region of interest" description="Disordered" evidence="6">
    <location>
        <begin position="74"/>
        <end position="96"/>
    </location>
</feature>
<keyword evidence="5" id="KW-0804">Transcription</keyword>
<keyword evidence="1" id="KW-0547">Nucleotide-binding</keyword>
<dbReference type="PROSITE" id="PS50045">
    <property type="entry name" value="SIGMA54_INTERACT_4"/>
    <property type="match status" value="1"/>
</dbReference>
<evidence type="ECO:0000313" key="9">
    <source>
        <dbReference type="Proteomes" id="UP001379533"/>
    </source>
</evidence>
<dbReference type="InterPro" id="IPR058031">
    <property type="entry name" value="AAA_lid_NorR"/>
</dbReference>
<dbReference type="SUPFAM" id="SSF46689">
    <property type="entry name" value="Homeodomain-like"/>
    <property type="match status" value="1"/>
</dbReference>
<sequence>MRHRWPGNVRELENALRAASLFAEGETIELEDLIENVEDLRGAAAISSETPRHNTDSASKLALRDSSASLAVDGNDAADFPLPDGDDDSGDEISSGVNEEALPDFESAGSIAAGEQTGATTVAYACIKQGTLSLPNLKRQIERDCIARALAETRGNITRAAALLGMKRPRLSQLVKQYGLLAVVEGS</sequence>
<dbReference type="PROSITE" id="PS00688">
    <property type="entry name" value="SIGMA54_INTERACT_3"/>
    <property type="match status" value="1"/>
</dbReference>
<dbReference type="InterPro" id="IPR002078">
    <property type="entry name" value="Sigma_54_int"/>
</dbReference>
<dbReference type="PANTHER" id="PTHR32071">
    <property type="entry name" value="TRANSCRIPTIONAL REGULATORY PROTEIN"/>
    <property type="match status" value="1"/>
</dbReference>
<dbReference type="Pfam" id="PF25601">
    <property type="entry name" value="AAA_lid_14"/>
    <property type="match status" value="1"/>
</dbReference>
<evidence type="ECO:0000313" key="8">
    <source>
        <dbReference type="EMBL" id="WXB00265.1"/>
    </source>
</evidence>
<dbReference type="Pfam" id="PF02954">
    <property type="entry name" value="HTH_8"/>
    <property type="match status" value="1"/>
</dbReference>
<dbReference type="EMBL" id="CP089982">
    <property type="protein sequence ID" value="WXB00265.1"/>
    <property type="molecule type" value="Genomic_DNA"/>
</dbReference>
<organism evidence="8 9">
    <name type="scientific">Pendulispora brunnea</name>
    <dbReference type="NCBI Taxonomy" id="2905690"/>
    <lineage>
        <taxon>Bacteria</taxon>
        <taxon>Pseudomonadati</taxon>
        <taxon>Myxococcota</taxon>
        <taxon>Myxococcia</taxon>
        <taxon>Myxococcales</taxon>
        <taxon>Sorangiineae</taxon>
        <taxon>Pendulisporaceae</taxon>
        <taxon>Pendulispora</taxon>
    </lineage>
</organism>
<dbReference type="PANTHER" id="PTHR32071:SF117">
    <property type="entry name" value="PTS-DEPENDENT DIHYDROXYACETONE KINASE OPERON REGULATORY PROTEIN-RELATED"/>
    <property type="match status" value="1"/>
</dbReference>
<keyword evidence="9" id="KW-1185">Reference proteome</keyword>
<accession>A0ABZ2KQB5</accession>
<dbReference type="InterPro" id="IPR002197">
    <property type="entry name" value="HTH_Fis"/>
</dbReference>
<evidence type="ECO:0000256" key="3">
    <source>
        <dbReference type="ARBA" id="ARBA00023015"/>
    </source>
</evidence>
<evidence type="ECO:0000256" key="6">
    <source>
        <dbReference type="SAM" id="MobiDB-lite"/>
    </source>
</evidence>
<keyword evidence="3" id="KW-0805">Transcription regulation</keyword>
<dbReference type="PRINTS" id="PR01590">
    <property type="entry name" value="HTHFIS"/>
</dbReference>
<proteinExistence type="predicted"/>
<evidence type="ECO:0000259" key="7">
    <source>
        <dbReference type="PROSITE" id="PS50045"/>
    </source>
</evidence>
<keyword evidence="2" id="KW-0067">ATP-binding</keyword>